<protein>
    <submittedName>
        <fullName evidence="1">Uncharacterized protein</fullName>
    </submittedName>
</protein>
<proteinExistence type="predicted"/>
<accession>A0ABU1JNY1</accession>
<organism evidence="1 2">
    <name type="scientific">Inquilinus ginsengisoli</name>
    <dbReference type="NCBI Taxonomy" id="363840"/>
    <lineage>
        <taxon>Bacteria</taxon>
        <taxon>Pseudomonadati</taxon>
        <taxon>Pseudomonadota</taxon>
        <taxon>Alphaproteobacteria</taxon>
        <taxon>Rhodospirillales</taxon>
        <taxon>Rhodospirillaceae</taxon>
        <taxon>Inquilinus</taxon>
    </lineage>
</organism>
<dbReference type="Proteomes" id="UP001262410">
    <property type="component" value="Unassembled WGS sequence"/>
</dbReference>
<comment type="caution">
    <text evidence="1">The sequence shown here is derived from an EMBL/GenBank/DDBJ whole genome shotgun (WGS) entry which is preliminary data.</text>
</comment>
<evidence type="ECO:0000313" key="1">
    <source>
        <dbReference type="EMBL" id="MDR6289249.1"/>
    </source>
</evidence>
<gene>
    <name evidence="1" type="ORF">E9232_001764</name>
</gene>
<evidence type="ECO:0000313" key="2">
    <source>
        <dbReference type="Proteomes" id="UP001262410"/>
    </source>
</evidence>
<reference evidence="1 2" key="1">
    <citation type="submission" date="2023-07" db="EMBL/GenBank/DDBJ databases">
        <title>Sorghum-associated microbial communities from plants grown in Nebraska, USA.</title>
        <authorList>
            <person name="Schachtman D."/>
        </authorList>
    </citation>
    <scope>NUCLEOTIDE SEQUENCE [LARGE SCALE GENOMIC DNA]</scope>
    <source>
        <strain evidence="1 2">584</strain>
    </source>
</reference>
<sequence length="80" mass="9015">MPLSWQEKTALSGMKTAELAQIFDAALKTAGWRRDVRRMRQLIDMLRARADLTADVAALIAEVEWRELRPRPIPAKVAAA</sequence>
<dbReference type="EMBL" id="JAVDPW010000003">
    <property type="protein sequence ID" value="MDR6289249.1"/>
    <property type="molecule type" value="Genomic_DNA"/>
</dbReference>
<dbReference type="RefSeq" id="WP_309793455.1">
    <property type="nucleotide sequence ID" value="NZ_JAVDPW010000003.1"/>
</dbReference>
<name>A0ABU1JNY1_9PROT</name>
<keyword evidence="2" id="KW-1185">Reference proteome</keyword>